<evidence type="ECO:0000256" key="3">
    <source>
        <dbReference type="ARBA" id="ARBA00022448"/>
    </source>
</evidence>
<comment type="subcellular location">
    <subcellularLocation>
        <location evidence="1 11">Cell outer membrane</location>
        <topology evidence="1 11">Multi-pass membrane protein</topology>
    </subcellularLocation>
</comment>
<gene>
    <name evidence="14" type="ordered locus">Selin_1796</name>
</gene>
<reference evidence="14 15" key="1">
    <citation type="submission" date="2010-12" db="EMBL/GenBank/DDBJ databases">
        <title>Complete sequence of Desulfurispirillum indicum S5.</title>
        <authorList>
            <consortium name="US DOE Joint Genome Institute"/>
            <person name="Lucas S."/>
            <person name="Copeland A."/>
            <person name="Lapidus A."/>
            <person name="Cheng J.-F."/>
            <person name="Goodwin L."/>
            <person name="Pitluck S."/>
            <person name="Chertkov O."/>
            <person name="Held B."/>
            <person name="Detter J.C."/>
            <person name="Han C."/>
            <person name="Tapia R."/>
            <person name="Land M."/>
            <person name="Hauser L."/>
            <person name="Kyrpides N."/>
            <person name="Ivanova N."/>
            <person name="Mikhailova N."/>
            <person name="Haggblom M."/>
            <person name="Rauschenbach I."/>
            <person name="Bini E."/>
            <person name="Woyke T."/>
        </authorList>
    </citation>
    <scope>NUCLEOTIDE SEQUENCE [LARGE SCALE GENOMIC DNA]</scope>
    <source>
        <strain evidence="15">ATCC BAA-1389 / DSM 22839 / S5</strain>
    </source>
</reference>
<evidence type="ECO:0000256" key="4">
    <source>
        <dbReference type="ARBA" id="ARBA00022452"/>
    </source>
</evidence>
<keyword evidence="14" id="KW-0675">Receptor</keyword>
<keyword evidence="8 12" id="KW-0798">TonB box</keyword>
<dbReference type="OrthoDB" id="9760333at2"/>
<feature type="domain" description="Secretin/TonB short N-terminal" evidence="13">
    <location>
        <begin position="58"/>
        <end position="109"/>
    </location>
</feature>
<evidence type="ECO:0000256" key="11">
    <source>
        <dbReference type="PROSITE-ProRule" id="PRU01360"/>
    </source>
</evidence>
<organism evidence="14 15">
    <name type="scientific">Desulfurispirillum indicum (strain ATCC BAA-1389 / DSM 22839 / S5)</name>
    <dbReference type="NCBI Taxonomy" id="653733"/>
    <lineage>
        <taxon>Bacteria</taxon>
        <taxon>Pseudomonadati</taxon>
        <taxon>Chrysiogenota</taxon>
        <taxon>Chrysiogenia</taxon>
        <taxon>Chrysiogenales</taxon>
        <taxon>Chrysiogenaceae</taxon>
        <taxon>Desulfurispirillum</taxon>
    </lineage>
</organism>
<dbReference type="SUPFAM" id="SSF56935">
    <property type="entry name" value="Porins"/>
    <property type="match status" value="1"/>
</dbReference>
<dbReference type="Proteomes" id="UP000002572">
    <property type="component" value="Chromosome"/>
</dbReference>
<evidence type="ECO:0000256" key="9">
    <source>
        <dbReference type="ARBA" id="ARBA00023136"/>
    </source>
</evidence>
<comment type="similarity">
    <text evidence="2 11 12">Belongs to the TonB-dependent receptor family.</text>
</comment>
<dbReference type="InterPro" id="IPR012910">
    <property type="entry name" value="Plug_dom"/>
</dbReference>
<keyword evidence="9 11" id="KW-0472">Membrane</keyword>
<sequence length="901" mass="100460">MHFLQPVIRRMCVIALIGITLNTVVWSQDSPLDSFLHFSIAAQPLGSALLQYSLATGMDIFMEDGMVEGLRSPGVSGLHTAGEALEQLLDGTGLYWRLNGGNVVTLEFAAEPVVPAVPFDEVLSTPDMLQSPPNRESFALEPVHVRGTREEDAVYLTPASVSVITRRDIERFRGTSVGDIFQGETGVLIGENRNSGGLDVNIRGMQGQGRVPVIVDGARQETTVYRGYAGVSSRSYVDPDLIGGIRIDKGPTMDAQGAGTTGGMVTMRTIDATDIIKPGNVWGIRLRGSLLGNNSGSPAKLGTPSGYFVGSGEFTLKNNECDTSDCAGSIQELRDSFASDESMNRPDLLDLRSLAGSVALARRFDWGSLVAAYAERSQGNYYAGKHGPVPWVETSSVRYPFETEVKAEVHGLTRFRGEELIVNSNFENQTWLFKALFHIDETQSWELGYMRYESAHGEIMPSQLLGTVRQTVGSVVTTDTYSSRYHWDPDHDWLNMKLNIWLTRSETLNRLYQFEDDEMGSIGETLTSWAIPEEYQRWGADITNTMDFYGANDLQLRYGGAWQSEDVRYGRDARREEYSAFVATKWQFAPTLTLDAGIRSIAFTSKDRNLLATHVGDGHYRDNVTCLEFDEDGVCLERSNPETTYIQFENSHHGTAPLTSLTWEPVTGLQLYGRYARGVRMPSLFESSLGFSVQPAMDIPIKPERTESRELGVNLLRDGVFVGSDRVRLKFAAFQNTTKDYITRTMINAGEGNPYALSEEFRLRNIESASFHGFEVSAKYDLRWLFAGVSATRYTEIELCHEGTGRREKCTDYGLGASYVNNMIPPNHNASAELGVRLFAEKLELGARGTFMGKRNQEPLYNNDTRGVFAPPVQWHSYQVYDLFASYQPNEWVTLDFRTYP</sequence>
<dbReference type="RefSeq" id="WP_013506403.1">
    <property type="nucleotide sequence ID" value="NC_014836.1"/>
</dbReference>
<dbReference type="Gene3D" id="2.170.130.10">
    <property type="entry name" value="TonB-dependent receptor, plug domain"/>
    <property type="match status" value="1"/>
</dbReference>
<dbReference type="GO" id="GO:0009279">
    <property type="term" value="C:cell outer membrane"/>
    <property type="evidence" value="ECO:0007669"/>
    <property type="project" value="UniProtKB-SubCell"/>
</dbReference>
<name>E6W1A3_DESIS</name>
<dbReference type="Pfam" id="PF07660">
    <property type="entry name" value="STN"/>
    <property type="match status" value="1"/>
</dbReference>
<keyword evidence="6 11" id="KW-0812">Transmembrane</keyword>
<evidence type="ECO:0000256" key="12">
    <source>
        <dbReference type="RuleBase" id="RU003357"/>
    </source>
</evidence>
<dbReference type="GO" id="GO:0044718">
    <property type="term" value="P:siderophore transmembrane transport"/>
    <property type="evidence" value="ECO:0007669"/>
    <property type="project" value="TreeGrafter"/>
</dbReference>
<keyword evidence="4 11" id="KW-1134">Transmembrane beta strand</keyword>
<dbReference type="PANTHER" id="PTHR30069:SF41">
    <property type="entry name" value="HEME_HEMOPEXIN UTILIZATION PROTEIN C"/>
    <property type="match status" value="1"/>
</dbReference>
<dbReference type="Gene3D" id="2.40.170.20">
    <property type="entry name" value="TonB-dependent receptor, beta-barrel domain"/>
    <property type="match status" value="1"/>
</dbReference>
<dbReference type="AlphaFoldDB" id="E6W1A3"/>
<dbReference type="eggNOG" id="COG4771">
    <property type="taxonomic scope" value="Bacteria"/>
</dbReference>
<dbReference type="HOGENOM" id="CLU_008287_19_1_0"/>
<keyword evidence="5" id="KW-0406">Ion transport</keyword>
<dbReference type="Gene3D" id="3.55.50.30">
    <property type="match status" value="1"/>
</dbReference>
<dbReference type="InterPro" id="IPR036942">
    <property type="entry name" value="Beta-barrel_TonB_sf"/>
</dbReference>
<evidence type="ECO:0000256" key="7">
    <source>
        <dbReference type="ARBA" id="ARBA00023004"/>
    </source>
</evidence>
<protein>
    <submittedName>
        <fullName evidence="14">TonB-dependent receptor</fullName>
    </submittedName>
</protein>
<dbReference type="SMART" id="SM00965">
    <property type="entry name" value="STN"/>
    <property type="match status" value="1"/>
</dbReference>
<dbReference type="InParanoid" id="E6W1A3"/>
<dbReference type="Pfam" id="PF00593">
    <property type="entry name" value="TonB_dep_Rec_b-barrel"/>
    <property type="match status" value="1"/>
</dbReference>
<dbReference type="InterPro" id="IPR039426">
    <property type="entry name" value="TonB-dep_rcpt-like"/>
</dbReference>
<dbReference type="PANTHER" id="PTHR30069">
    <property type="entry name" value="TONB-DEPENDENT OUTER MEMBRANE RECEPTOR"/>
    <property type="match status" value="1"/>
</dbReference>
<keyword evidence="5" id="KW-0410">Iron transport</keyword>
<dbReference type="InterPro" id="IPR011662">
    <property type="entry name" value="Secretin/TonB_short_N"/>
</dbReference>
<keyword evidence="3 11" id="KW-0813">Transport</keyword>
<evidence type="ECO:0000256" key="8">
    <source>
        <dbReference type="ARBA" id="ARBA00023077"/>
    </source>
</evidence>
<dbReference type="InterPro" id="IPR000531">
    <property type="entry name" value="Beta-barrel_TonB"/>
</dbReference>
<evidence type="ECO:0000313" key="14">
    <source>
        <dbReference type="EMBL" id="ADU66523.1"/>
    </source>
</evidence>
<evidence type="ECO:0000259" key="13">
    <source>
        <dbReference type="SMART" id="SM00965"/>
    </source>
</evidence>
<dbReference type="Pfam" id="PF07715">
    <property type="entry name" value="Plug"/>
    <property type="match status" value="1"/>
</dbReference>
<evidence type="ECO:0000256" key="2">
    <source>
        <dbReference type="ARBA" id="ARBA00009810"/>
    </source>
</evidence>
<proteinExistence type="inferred from homology"/>
<dbReference type="InterPro" id="IPR037066">
    <property type="entry name" value="Plug_dom_sf"/>
</dbReference>
<evidence type="ECO:0000313" key="15">
    <source>
        <dbReference type="Proteomes" id="UP000002572"/>
    </source>
</evidence>
<evidence type="ECO:0000256" key="6">
    <source>
        <dbReference type="ARBA" id="ARBA00022692"/>
    </source>
</evidence>
<evidence type="ECO:0000256" key="10">
    <source>
        <dbReference type="ARBA" id="ARBA00023237"/>
    </source>
</evidence>
<keyword evidence="7" id="KW-0408">Iron</keyword>
<dbReference type="eggNOG" id="COG1629">
    <property type="taxonomic scope" value="Bacteria"/>
</dbReference>
<evidence type="ECO:0000256" key="5">
    <source>
        <dbReference type="ARBA" id="ARBA00022496"/>
    </source>
</evidence>
<accession>E6W1A3</accession>
<keyword evidence="10 11" id="KW-0998">Cell outer membrane</keyword>
<evidence type="ECO:0000256" key="1">
    <source>
        <dbReference type="ARBA" id="ARBA00004571"/>
    </source>
</evidence>
<dbReference type="STRING" id="653733.Selin_1796"/>
<dbReference type="KEGG" id="din:Selin_1796"/>
<dbReference type="GO" id="GO:0015344">
    <property type="term" value="F:siderophore uptake transmembrane transporter activity"/>
    <property type="evidence" value="ECO:0007669"/>
    <property type="project" value="TreeGrafter"/>
</dbReference>
<dbReference type="EMBL" id="CP002432">
    <property type="protein sequence ID" value="ADU66523.1"/>
    <property type="molecule type" value="Genomic_DNA"/>
</dbReference>
<dbReference type="PROSITE" id="PS52016">
    <property type="entry name" value="TONB_DEPENDENT_REC_3"/>
    <property type="match status" value="1"/>
</dbReference>
<keyword evidence="15" id="KW-1185">Reference proteome</keyword>